<dbReference type="EMBL" id="OC000261">
    <property type="protein sequence ID" value="CAD7256689.1"/>
    <property type="molecule type" value="Genomic_DNA"/>
</dbReference>
<organism evidence="6">
    <name type="scientific">Timema shepardi</name>
    <name type="common">Walking stick</name>
    <dbReference type="NCBI Taxonomy" id="629360"/>
    <lineage>
        <taxon>Eukaryota</taxon>
        <taxon>Metazoa</taxon>
        <taxon>Ecdysozoa</taxon>
        <taxon>Arthropoda</taxon>
        <taxon>Hexapoda</taxon>
        <taxon>Insecta</taxon>
        <taxon>Pterygota</taxon>
        <taxon>Neoptera</taxon>
        <taxon>Polyneoptera</taxon>
        <taxon>Phasmatodea</taxon>
        <taxon>Timematodea</taxon>
        <taxon>Timematoidea</taxon>
        <taxon>Timematidae</taxon>
        <taxon>Timema</taxon>
    </lineage>
</organism>
<evidence type="ECO:0000256" key="4">
    <source>
        <dbReference type="SAM" id="MobiDB-lite"/>
    </source>
</evidence>
<dbReference type="GO" id="GO:0000786">
    <property type="term" value="C:nucleosome"/>
    <property type="evidence" value="ECO:0007669"/>
    <property type="project" value="UniProtKB-KW"/>
</dbReference>
<reference evidence="6" key="1">
    <citation type="submission" date="2020-11" db="EMBL/GenBank/DDBJ databases">
        <authorList>
            <person name="Tran Van P."/>
        </authorList>
    </citation>
    <scope>NUCLEOTIDE SEQUENCE</scope>
</reference>
<keyword evidence="3" id="KW-0238">DNA-binding</keyword>
<evidence type="ECO:0000256" key="3">
    <source>
        <dbReference type="ARBA" id="ARBA00023269"/>
    </source>
</evidence>
<gene>
    <name evidence="6" type="ORF">TSIB3V08_LOCUS966</name>
</gene>
<comment type="subcellular location">
    <subcellularLocation>
        <location evidence="1">Chromosome</location>
    </subcellularLocation>
</comment>
<feature type="region of interest" description="Disordered" evidence="4">
    <location>
        <begin position="1"/>
        <end position="24"/>
    </location>
</feature>
<name>A0A7R9ALN4_TIMSH</name>
<dbReference type="AlphaFoldDB" id="A0A7R9ALN4"/>
<proteinExistence type="predicted"/>
<accession>A0A7R9ALN4</accession>
<feature type="domain" description="Histone H2A C-terminal" evidence="5">
    <location>
        <begin position="259"/>
        <end position="280"/>
    </location>
</feature>
<protein>
    <recommendedName>
        <fullName evidence="5">Histone H2A C-terminal domain-containing protein</fullName>
    </recommendedName>
</protein>
<evidence type="ECO:0000256" key="1">
    <source>
        <dbReference type="ARBA" id="ARBA00004286"/>
    </source>
</evidence>
<evidence type="ECO:0000313" key="6">
    <source>
        <dbReference type="EMBL" id="CAD7256689.1"/>
    </source>
</evidence>
<keyword evidence="2" id="KW-0158">Chromosome</keyword>
<dbReference type="InterPro" id="IPR032454">
    <property type="entry name" value="Histone_H2A_C"/>
</dbReference>
<dbReference type="Pfam" id="PF16211">
    <property type="entry name" value="Histone_H2A_C"/>
    <property type="match status" value="1"/>
</dbReference>
<sequence>MVDATEIRTPIAPSSAGWPTERYPTSSIQQAPHFELEEVNPLPPILWHEEWHDVTRRMIGRRDNGAIGFPSMEDLSKMVSNSFSTARCWLIDMMHLVSGPLTKGSSSRDECRVDECLDETGIGREKEEGQRVREFAEAFLRTTERQRCLWQLPERSRGERGVFEIGGGGLFAIVGRVEYRIEKTTLSILNRDSNLDLPVINSLVRHKCSALDHAATEVVVLVFSSLLVGYITFLRSLLVPPYISQRSWITRRLKSSSYELNKLLSGVAIAQGGILLNIRQCFFQKILRRRLKNT</sequence>
<evidence type="ECO:0000256" key="2">
    <source>
        <dbReference type="ARBA" id="ARBA00022454"/>
    </source>
</evidence>
<evidence type="ECO:0000259" key="5">
    <source>
        <dbReference type="Pfam" id="PF16211"/>
    </source>
</evidence>
<keyword evidence="3" id="KW-0544">Nucleosome core</keyword>